<dbReference type="InterPro" id="IPR013096">
    <property type="entry name" value="Cupin_2"/>
</dbReference>
<evidence type="ECO:0000259" key="1">
    <source>
        <dbReference type="Pfam" id="PF07883"/>
    </source>
</evidence>
<evidence type="ECO:0000313" key="3">
    <source>
        <dbReference type="Proteomes" id="UP000678679"/>
    </source>
</evidence>
<gene>
    <name evidence="2" type="ORF">KMW28_04485</name>
</gene>
<dbReference type="EMBL" id="CP076132">
    <property type="protein sequence ID" value="QWG02841.1"/>
    <property type="molecule type" value="Genomic_DNA"/>
</dbReference>
<dbReference type="KEGG" id="fya:KMW28_04485"/>
<dbReference type="InterPro" id="IPR011051">
    <property type="entry name" value="RmlC_Cupin_sf"/>
</dbReference>
<dbReference type="RefSeq" id="WP_169664333.1">
    <property type="nucleotide sequence ID" value="NZ_CP076132.1"/>
</dbReference>
<proteinExistence type="predicted"/>
<dbReference type="SUPFAM" id="SSF51182">
    <property type="entry name" value="RmlC-like cupins"/>
    <property type="match status" value="1"/>
</dbReference>
<sequence>MLTSSVLKNIEFNSQRPVVNVLFETNFTKEIRIAMESGVEMKEHKTQYPIVVELVDGKLDFGVEGEIHHLEKGDILALDGGIPHNLIAKENSIVRLTLTKYDTSDRVKDVASK</sequence>
<feature type="domain" description="Cupin type-2" evidence="1">
    <location>
        <begin position="36"/>
        <end position="97"/>
    </location>
</feature>
<dbReference type="Gene3D" id="2.60.120.10">
    <property type="entry name" value="Jelly Rolls"/>
    <property type="match status" value="1"/>
</dbReference>
<protein>
    <submittedName>
        <fullName evidence="2">Cupin</fullName>
    </submittedName>
</protein>
<organism evidence="2 3">
    <name type="scientific">Flammeovirga yaeyamensis</name>
    <dbReference type="NCBI Taxonomy" id="367791"/>
    <lineage>
        <taxon>Bacteria</taxon>
        <taxon>Pseudomonadati</taxon>
        <taxon>Bacteroidota</taxon>
        <taxon>Cytophagia</taxon>
        <taxon>Cytophagales</taxon>
        <taxon>Flammeovirgaceae</taxon>
        <taxon>Flammeovirga</taxon>
    </lineage>
</organism>
<name>A0AAX1N6E2_9BACT</name>
<dbReference type="InterPro" id="IPR014710">
    <property type="entry name" value="RmlC-like_jellyroll"/>
</dbReference>
<dbReference type="Proteomes" id="UP000678679">
    <property type="component" value="Chromosome 1"/>
</dbReference>
<keyword evidence="3" id="KW-1185">Reference proteome</keyword>
<accession>A0AAX1N6E2</accession>
<dbReference type="Pfam" id="PF07883">
    <property type="entry name" value="Cupin_2"/>
    <property type="match status" value="1"/>
</dbReference>
<evidence type="ECO:0000313" key="2">
    <source>
        <dbReference type="EMBL" id="QWG02841.1"/>
    </source>
</evidence>
<reference evidence="2 3" key="1">
    <citation type="submission" date="2021-05" db="EMBL/GenBank/DDBJ databases">
        <title>Comparative genomic studies on the polysaccharide-degrading batcterial strains of the Flammeovirga genus.</title>
        <authorList>
            <person name="Zewei F."/>
            <person name="Zheng Z."/>
            <person name="Yu L."/>
            <person name="Ruyue G."/>
            <person name="Yanhong M."/>
            <person name="Yuanyuan C."/>
            <person name="Jingyan G."/>
            <person name="Wenjun H."/>
        </authorList>
    </citation>
    <scope>NUCLEOTIDE SEQUENCE [LARGE SCALE GENOMIC DNA]</scope>
    <source>
        <strain evidence="2 3">NBRC:100898</strain>
    </source>
</reference>
<dbReference type="AlphaFoldDB" id="A0AAX1N6E2"/>